<reference evidence="1 2" key="1">
    <citation type="journal article" date="2013" name="PLoS ONE">
        <title>Sequence Divergence and Conservation in Genomes ofHelicobacter cetorum Strains from a Dolphin and a Whale.</title>
        <authorList>
            <person name="Kersulyte D."/>
            <person name="Rossi M."/>
            <person name="Berg D.E."/>
        </authorList>
    </citation>
    <scope>NUCLEOTIDE SEQUENCE [LARGE SCALE GENOMIC DNA]</scope>
    <source>
        <strain evidence="1 2">MIT 99-5656</strain>
    </source>
</reference>
<dbReference type="AlphaFoldDB" id="I0EUP5"/>
<dbReference type="KEGG" id="hcm:HCD_08410"/>
<name>I0EUP5_HELCM</name>
<protein>
    <submittedName>
        <fullName evidence="1">Outer membrane protein (Omp22)</fullName>
    </submittedName>
</protein>
<dbReference type="PRINTS" id="PR01776">
    <property type="entry name" value="HPOMPFAMILY"/>
</dbReference>
<dbReference type="EMBL" id="CP003481">
    <property type="protein sequence ID" value="AFI06664.1"/>
    <property type="molecule type" value="Genomic_DNA"/>
</dbReference>
<keyword evidence="2" id="KW-1185">Reference proteome</keyword>
<organism evidence="1 2">
    <name type="scientific">Helicobacter cetorum (strain ATCC BAA-540 / CCUG 52418 / MIT 99-5656)</name>
    <dbReference type="NCBI Taxonomy" id="1163745"/>
    <lineage>
        <taxon>Bacteria</taxon>
        <taxon>Pseudomonadati</taxon>
        <taxon>Campylobacterota</taxon>
        <taxon>Epsilonproteobacteria</taxon>
        <taxon>Campylobacterales</taxon>
        <taxon>Helicobacteraceae</taxon>
        <taxon>Helicobacter</taxon>
    </lineage>
</organism>
<proteinExistence type="predicted"/>
<evidence type="ECO:0000313" key="2">
    <source>
        <dbReference type="Proteomes" id="UP000005013"/>
    </source>
</evidence>
<dbReference type="PATRIC" id="fig|1163745.3.peg.1784"/>
<gene>
    <name evidence="1" type="ordered locus">HCD_08410</name>
</gene>
<sequence length="418" mass="46967">MYYNPTTEAQKLATIKEIRTKLTPLTKLLKEQEGIKNANKKAIQSIPTLIKEADKLITSFNTRDPSLANPKDTNLNNKFKNTTLGENLYNETKKIADTWINLLMTTSTPNDTPYGKARIEFDYTNNKENLAQKNETHITTSRRKEAFGVSIVPLFDTQTFIDFLQGKPIKDTLGQLSFNANSKIDNLDFLPVTLKQAIGSDGKSAFTDSHLHYNYTSNAQSNIAVANTTISVISPQIESLTQSLESLLSPSKDVSKISSMVGFGVNAGYKWFFGNKKRNGIRAYGFYDYAYSKAFHGVSINNSIYGVGADYLYNFIDSKKLVLGAFVGFALAGSSWNNSDKAFWENLKKENKGASMHTSYFQIPLVYGLRFNFNKHNGFELGMKVPLAKNSYYQTSKGSLSYKRVAVFFANYVYNFNF</sequence>
<dbReference type="RefSeq" id="WP_014660124.1">
    <property type="nucleotide sequence ID" value="NC_017735.1"/>
</dbReference>
<dbReference type="Proteomes" id="UP000005013">
    <property type="component" value="Chromosome"/>
</dbReference>
<evidence type="ECO:0000313" key="1">
    <source>
        <dbReference type="EMBL" id="AFI06664.1"/>
    </source>
</evidence>
<dbReference type="eggNOG" id="COG3170">
    <property type="taxonomic scope" value="Bacteria"/>
</dbReference>
<dbReference type="InterPro" id="IPR002718">
    <property type="entry name" value="OMP_Helicobacter"/>
</dbReference>
<dbReference type="Pfam" id="PF01856">
    <property type="entry name" value="HP_OMP"/>
    <property type="match status" value="1"/>
</dbReference>
<dbReference type="HOGENOM" id="CLU_656845_0_0_7"/>
<accession>I0EUP5</accession>
<dbReference type="OrthoDB" id="5319509at2"/>